<name>A0A183GP60_HELPZ</name>
<protein>
    <submittedName>
        <fullName evidence="4">DUF4187 domain-containing protein</fullName>
    </submittedName>
</protein>
<proteinExistence type="predicted"/>
<sequence>MLGPHGSPCESPCPSLEDDEDYQGEQCINCDIRQYALGKINAENAAMELKVCRIAERTQMVHNRTMATMEIFDRKLAEATKALADSQKEMNEWMREDNYMFFIYGQAFASTLDVLPRTRCDGCDDCTQSMSRSVEKHGSLVVKLNTSQMRLAKVEQHERDSHEWAEWRLKNLVKYGRVSSEASSFLRTFVQWAYKALYREEHPPMDGDADREGVVLHIAPLHRTMGSSNPGPSV</sequence>
<evidence type="ECO:0000313" key="3">
    <source>
        <dbReference type="Proteomes" id="UP000050761"/>
    </source>
</evidence>
<reference evidence="4" key="2">
    <citation type="submission" date="2019-09" db="UniProtKB">
        <authorList>
            <consortium name="WormBaseParasite"/>
        </authorList>
    </citation>
    <scope>IDENTIFICATION</scope>
</reference>
<accession>A0A3P8D1Q7</accession>
<dbReference type="EMBL" id="UZAH01036415">
    <property type="protein sequence ID" value="VDP45317.1"/>
    <property type="molecule type" value="Genomic_DNA"/>
</dbReference>
<gene>
    <name evidence="2" type="ORF">HPBE_LOCUS24480</name>
</gene>
<evidence type="ECO:0000313" key="2">
    <source>
        <dbReference type="EMBL" id="VDP45317.1"/>
    </source>
</evidence>
<reference evidence="2 3" key="1">
    <citation type="submission" date="2018-11" db="EMBL/GenBank/DDBJ databases">
        <authorList>
            <consortium name="Pathogen Informatics"/>
        </authorList>
    </citation>
    <scope>NUCLEOTIDE SEQUENCE [LARGE SCALE GENOMIC DNA]</scope>
</reference>
<keyword evidence="3" id="KW-1185">Reference proteome</keyword>
<evidence type="ECO:0000313" key="4">
    <source>
        <dbReference type="WBParaSite" id="HPBE_0002448001-mRNA-1"/>
    </source>
</evidence>
<feature type="coiled-coil region" evidence="1">
    <location>
        <begin position="69"/>
        <end position="96"/>
    </location>
</feature>
<dbReference type="WBParaSite" id="HPBE_0002448001-mRNA-1">
    <property type="protein sequence ID" value="HPBE_0002448001-mRNA-1"/>
    <property type="gene ID" value="HPBE_0002448001"/>
</dbReference>
<organism evidence="3 4">
    <name type="scientific">Heligmosomoides polygyrus</name>
    <name type="common">Parasitic roundworm</name>
    <dbReference type="NCBI Taxonomy" id="6339"/>
    <lineage>
        <taxon>Eukaryota</taxon>
        <taxon>Metazoa</taxon>
        <taxon>Ecdysozoa</taxon>
        <taxon>Nematoda</taxon>
        <taxon>Chromadorea</taxon>
        <taxon>Rhabditida</taxon>
        <taxon>Rhabditina</taxon>
        <taxon>Rhabditomorpha</taxon>
        <taxon>Strongyloidea</taxon>
        <taxon>Heligmosomidae</taxon>
        <taxon>Heligmosomoides</taxon>
    </lineage>
</organism>
<keyword evidence="1" id="KW-0175">Coiled coil</keyword>
<evidence type="ECO:0000256" key="1">
    <source>
        <dbReference type="SAM" id="Coils"/>
    </source>
</evidence>
<accession>A0A183GP60</accession>
<dbReference type="Proteomes" id="UP000050761">
    <property type="component" value="Unassembled WGS sequence"/>
</dbReference>
<dbReference type="AlphaFoldDB" id="A0A183GP60"/>